<evidence type="ECO:0000259" key="1">
    <source>
        <dbReference type="Pfam" id="PF13786"/>
    </source>
</evidence>
<evidence type="ECO:0000259" key="2">
    <source>
        <dbReference type="Pfam" id="PF18705"/>
    </source>
</evidence>
<dbReference type="OMA" id="IKGKWDF"/>
<feature type="domain" description="DUF4179" evidence="1">
    <location>
        <begin position="33"/>
        <end position="124"/>
    </location>
</feature>
<comment type="caution">
    <text evidence="3">The sequence shown here is derived from an EMBL/GenBank/DDBJ whole genome shotgun (WGS) entry which is preliminary data.</text>
</comment>
<organism evidence="3 4">
    <name type="scientific">Shouchella clausii</name>
    <name type="common">Alkalihalobacillus clausii</name>
    <dbReference type="NCBI Taxonomy" id="79880"/>
    <lineage>
        <taxon>Bacteria</taxon>
        <taxon>Bacillati</taxon>
        <taxon>Bacillota</taxon>
        <taxon>Bacilli</taxon>
        <taxon>Bacillales</taxon>
        <taxon>Bacillaceae</taxon>
        <taxon>Shouchella</taxon>
    </lineage>
</organism>
<proteinExistence type="predicted"/>
<reference evidence="3 4" key="1">
    <citation type="submission" date="2017-07" db="EMBL/GenBank/DDBJ databases">
        <title>Isolation and whole genome analysis of endospore-forming bacteria from heroin.</title>
        <authorList>
            <person name="Kalinowski J."/>
            <person name="Ahrens B."/>
            <person name="Al-Dilaimi A."/>
            <person name="Winkler A."/>
            <person name="Wibberg D."/>
            <person name="Schleenbecker U."/>
            <person name="Ruckert C."/>
            <person name="Wolfel R."/>
            <person name="Grass G."/>
        </authorList>
    </citation>
    <scope>NUCLEOTIDE SEQUENCE [LARGE SCALE GENOMIC DNA]</scope>
    <source>
        <strain evidence="3 4">7539</strain>
    </source>
</reference>
<dbReference type="Gene3D" id="2.60.40.1630">
    <property type="entry name" value="bacillus anthracis domain"/>
    <property type="match status" value="1"/>
</dbReference>
<dbReference type="Gene3D" id="2.60.40.1640">
    <property type="entry name" value="Conserved domain protein"/>
    <property type="match status" value="1"/>
</dbReference>
<accession>A0A268NUJ5</accession>
<evidence type="ECO:0000313" key="4">
    <source>
        <dbReference type="Proteomes" id="UP000216207"/>
    </source>
</evidence>
<dbReference type="AlphaFoldDB" id="A0A268NUJ5"/>
<name>A0A268NUJ5_SHOCL</name>
<protein>
    <submittedName>
        <fullName evidence="3">DUF4179 domain-containing protein</fullName>
    </submittedName>
</protein>
<dbReference type="Proteomes" id="UP000216207">
    <property type="component" value="Unassembled WGS sequence"/>
</dbReference>
<feature type="domain" description="DUF5643" evidence="2">
    <location>
        <begin position="205"/>
        <end position="341"/>
    </location>
</feature>
<dbReference type="Pfam" id="PF13786">
    <property type="entry name" value="DUF4179"/>
    <property type="match status" value="1"/>
</dbReference>
<sequence length="342" mass="37570">MEPSFDKQIKQEVEHAIRQGILKAEKAKKASWKPWAYSFGASAAAIALLFGSAYFSPALANSLSQIPVIGSVFSVSEDERLKQASEQGLTKGLDETQTIHGVAVTLEELLYDQTRISLGFTVKSDEALTEKDSDFTIQPVINGKPSSGFSAREEIQQISAIEQKHIYEIEAEEVDSDSFEFGLILENGNGDTYYFSETVDQLDSNQIAVHASQQSEGIELDVESLSLSQTSTSLTYSASQEGDSTDLSLPIYDLEFELVDQDGNTIPSYSGDISGDFVDGVWTVQGTKMFDPLSPSVKKVVVTPVLITPDRIGETGEHMEEHEEVAIEPYNITFEPFEIEIP</sequence>
<gene>
    <name evidence="3" type="ORF">CHH72_19465</name>
</gene>
<evidence type="ECO:0000313" key="3">
    <source>
        <dbReference type="EMBL" id="PAE87183.1"/>
    </source>
</evidence>
<dbReference type="InterPro" id="IPR040680">
    <property type="entry name" value="DUF5643"/>
</dbReference>
<dbReference type="EMBL" id="NPCC01000038">
    <property type="protein sequence ID" value="PAE87183.1"/>
    <property type="molecule type" value="Genomic_DNA"/>
</dbReference>
<dbReference type="Pfam" id="PF18705">
    <property type="entry name" value="DUF5643"/>
    <property type="match status" value="1"/>
</dbReference>
<dbReference type="RefSeq" id="WP_011248886.1">
    <property type="nucleotide sequence ID" value="NZ_BOQS01000006.1"/>
</dbReference>
<dbReference type="InterPro" id="IPR025436">
    <property type="entry name" value="DUF4179"/>
</dbReference>